<evidence type="ECO:0000313" key="4">
    <source>
        <dbReference type="Proteomes" id="UP000321046"/>
    </source>
</evidence>
<keyword evidence="2" id="KW-0732">Signal</keyword>
<feature type="chain" id="PRO_5023009396" description="Alginate export domain-containing protein" evidence="2">
    <location>
        <begin position="45"/>
        <end position="552"/>
    </location>
</feature>
<gene>
    <name evidence="3" type="ORF">FRC96_13410</name>
</gene>
<organism evidence="3 4">
    <name type="scientific">Lujinxingia vulgaris</name>
    <dbReference type="NCBI Taxonomy" id="2600176"/>
    <lineage>
        <taxon>Bacteria</taxon>
        <taxon>Deltaproteobacteria</taxon>
        <taxon>Bradymonadales</taxon>
        <taxon>Lujinxingiaceae</taxon>
        <taxon>Lujinxingia</taxon>
    </lineage>
</organism>
<proteinExistence type="predicted"/>
<dbReference type="EMBL" id="VOSL01000054">
    <property type="protein sequence ID" value="TXD34610.1"/>
    <property type="molecule type" value="Genomic_DNA"/>
</dbReference>
<dbReference type="Gene3D" id="2.40.160.100">
    <property type="match status" value="1"/>
</dbReference>
<dbReference type="AlphaFoldDB" id="A0A5C6X4T2"/>
<feature type="compositionally biased region" description="Basic and acidic residues" evidence="1">
    <location>
        <begin position="1"/>
        <end position="10"/>
    </location>
</feature>
<evidence type="ECO:0008006" key="5">
    <source>
        <dbReference type="Google" id="ProtNLM"/>
    </source>
</evidence>
<sequence>MEDATEEHSAMRSPHTSSGHPRRRPALAALSACLTLSLSAAAQAQVPEIPPLDDDEASEGRVVELAPPRLNPVFPVDEPQNPTVNVEGHYRLSADAYERPLTEGLRGGVYQQLRLGSTIDLGTVQAVASADLLSGRLLGRSYPEPPPVGDHGARHFHHVLDGAEQTFAPRELYLRWESPVGRVQAGLQTSQWGLGILANDGELEDETLFEQPVGGDRVARLLFATAPFRARATRSSLDDLFVAVGADAVIRDENADINKGDRALQGIASVVWRPAPSEIGVYVALRDQTDRDGSELNVAAFDLAGKHQFYTPQGSWRFRIAGEAAYLRGETTRADGSDPTTPVQIDALGAAAHLDILHRPSQLGLNLRSGFASGDADPRSDNLHRFRFDPNYRAGLLLFDHHVPAYTAEAVAEADDPLRAAQPPRGIDNLVETGSVSNAIFVQPTLTFARIAGLELGGGALLAWAHRPWRDLAGSVESGGTVMGFRGAGPEARYLGTEALLGARYSHLLTPELALEYRAEAAMFWPGEVFDDAEGRPDARTALVRAHITALW</sequence>
<comment type="caution">
    <text evidence="3">The sequence shown here is derived from an EMBL/GenBank/DDBJ whole genome shotgun (WGS) entry which is preliminary data.</text>
</comment>
<feature type="signal peptide" evidence="2">
    <location>
        <begin position="1"/>
        <end position="44"/>
    </location>
</feature>
<dbReference type="RefSeq" id="WP_146975027.1">
    <property type="nucleotide sequence ID" value="NZ_VOSL01000054.1"/>
</dbReference>
<evidence type="ECO:0000256" key="1">
    <source>
        <dbReference type="SAM" id="MobiDB-lite"/>
    </source>
</evidence>
<reference evidence="3 4" key="1">
    <citation type="submission" date="2019-08" db="EMBL/GenBank/DDBJ databases">
        <title>Bradymonadales sp. TMQ2.</title>
        <authorList>
            <person name="Liang Q."/>
        </authorList>
    </citation>
    <scope>NUCLEOTIDE SEQUENCE [LARGE SCALE GENOMIC DNA]</scope>
    <source>
        <strain evidence="3 4">TMQ2</strain>
    </source>
</reference>
<name>A0A5C6X4T2_9DELT</name>
<evidence type="ECO:0000256" key="2">
    <source>
        <dbReference type="SAM" id="SignalP"/>
    </source>
</evidence>
<dbReference type="InterPro" id="IPR053728">
    <property type="entry name" value="Alginate_Permeability_Chnl"/>
</dbReference>
<evidence type="ECO:0000313" key="3">
    <source>
        <dbReference type="EMBL" id="TXD34610.1"/>
    </source>
</evidence>
<protein>
    <recommendedName>
        <fullName evidence="5">Alginate export domain-containing protein</fullName>
    </recommendedName>
</protein>
<dbReference type="Proteomes" id="UP000321046">
    <property type="component" value="Unassembled WGS sequence"/>
</dbReference>
<dbReference type="OrthoDB" id="5481493at2"/>
<accession>A0A5C6X4T2</accession>
<feature type="region of interest" description="Disordered" evidence="1">
    <location>
        <begin position="1"/>
        <end position="26"/>
    </location>
</feature>